<proteinExistence type="predicted"/>
<feature type="domain" description="Calcineurin-like phosphoesterase" evidence="1">
    <location>
        <begin position="7"/>
        <end position="165"/>
    </location>
</feature>
<dbReference type="GO" id="GO:0005737">
    <property type="term" value="C:cytoplasm"/>
    <property type="evidence" value="ECO:0007669"/>
    <property type="project" value="TreeGrafter"/>
</dbReference>
<dbReference type="PANTHER" id="PTHR42850:SF4">
    <property type="entry name" value="ZINC-DEPENDENT ENDOPOLYPHOSPHATASE"/>
    <property type="match status" value="1"/>
</dbReference>
<dbReference type="GO" id="GO:0016791">
    <property type="term" value="F:phosphatase activity"/>
    <property type="evidence" value="ECO:0007669"/>
    <property type="project" value="TreeGrafter"/>
</dbReference>
<evidence type="ECO:0000313" key="3">
    <source>
        <dbReference type="Proteomes" id="UP000284451"/>
    </source>
</evidence>
<sequence length="234" mass="25433">MAAPERPLAVIGDVHGCLGLLNGLRARIRAESPEARTILVGDMIDRGPDSRGVLEQAWKERENLVALRGNHEQMMLDFLDDPETAGARWLRHGGAATLASFGVTVSTPDTATRDSLRRALPPGMEDWLRTLPLFWQSGNVVVTHAGADPRTPLAQQNPDHLLWGHPGFGRVPRRDGLWIIHGHNIVGRPRSRDGVVSIDTGAWRGGGLTAALIFPPGTDAAQAPRPVRFLTQES</sequence>
<dbReference type="InterPro" id="IPR029052">
    <property type="entry name" value="Metallo-depent_PP-like"/>
</dbReference>
<dbReference type="AlphaFoldDB" id="A0A443KAN4"/>
<dbReference type="PANTHER" id="PTHR42850">
    <property type="entry name" value="METALLOPHOSPHOESTERASE"/>
    <property type="match status" value="1"/>
</dbReference>
<dbReference type="GO" id="GO:0008803">
    <property type="term" value="F:bis(5'-nucleosyl)-tetraphosphatase (symmetrical) activity"/>
    <property type="evidence" value="ECO:0007669"/>
    <property type="project" value="TreeGrafter"/>
</dbReference>
<dbReference type="CDD" id="cd00144">
    <property type="entry name" value="MPP_PPP_family"/>
    <property type="match status" value="1"/>
</dbReference>
<evidence type="ECO:0000259" key="1">
    <source>
        <dbReference type="Pfam" id="PF00149"/>
    </source>
</evidence>
<protein>
    <submittedName>
        <fullName evidence="2">Serine/threonine protein phosphatase</fullName>
    </submittedName>
</protein>
<organism evidence="2 3">
    <name type="scientific">Paenirhodobacter populi</name>
    <dbReference type="NCBI Taxonomy" id="2306993"/>
    <lineage>
        <taxon>Bacteria</taxon>
        <taxon>Pseudomonadati</taxon>
        <taxon>Pseudomonadota</taxon>
        <taxon>Alphaproteobacteria</taxon>
        <taxon>Rhodobacterales</taxon>
        <taxon>Rhodobacter group</taxon>
        <taxon>Paenirhodobacter</taxon>
    </lineage>
</organism>
<dbReference type="EMBL" id="SAUY01000018">
    <property type="protein sequence ID" value="RWR29891.1"/>
    <property type="molecule type" value="Genomic_DNA"/>
</dbReference>
<gene>
    <name evidence="2" type="ORF">D2T29_13720</name>
</gene>
<name>A0A443KAN4_9RHOB</name>
<comment type="caution">
    <text evidence="2">The sequence shown here is derived from an EMBL/GenBank/DDBJ whole genome shotgun (WGS) entry which is preliminary data.</text>
</comment>
<evidence type="ECO:0000313" key="2">
    <source>
        <dbReference type="EMBL" id="RWR29891.1"/>
    </source>
</evidence>
<dbReference type="SUPFAM" id="SSF56300">
    <property type="entry name" value="Metallo-dependent phosphatases"/>
    <property type="match status" value="1"/>
</dbReference>
<dbReference type="Gene3D" id="3.60.21.10">
    <property type="match status" value="1"/>
</dbReference>
<dbReference type="RefSeq" id="WP_128232897.1">
    <property type="nucleotide sequence ID" value="NZ_SAUY01000018.1"/>
</dbReference>
<reference evidence="2 3" key="2">
    <citation type="submission" date="2019-01" db="EMBL/GenBank/DDBJ databases">
        <authorList>
            <person name="Li Y."/>
        </authorList>
    </citation>
    <scope>NUCLEOTIDE SEQUENCE [LARGE SCALE GENOMIC DNA]</scope>
    <source>
        <strain evidence="2 3">07D10-4-3</strain>
    </source>
</reference>
<dbReference type="GO" id="GO:0110154">
    <property type="term" value="P:RNA decapping"/>
    <property type="evidence" value="ECO:0007669"/>
    <property type="project" value="TreeGrafter"/>
</dbReference>
<dbReference type="Proteomes" id="UP000284451">
    <property type="component" value="Unassembled WGS sequence"/>
</dbReference>
<accession>A0A443KAN4</accession>
<reference evidence="2 3" key="1">
    <citation type="submission" date="2019-01" db="EMBL/GenBank/DDBJ databases">
        <title>Sinorhodobacter populi sp. nov. isolated from the symptomatic bark tissue of Populus euramericana canker.</title>
        <authorList>
            <person name="Xu G."/>
        </authorList>
    </citation>
    <scope>NUCLEOTIDE SEQUENCE [LARGE SCALE GENOMIC DNA]</scope>
    <source>
        <strain evidence="2 3">07D10-4-3</strain>
    </source>
</reference>
<dbReference type="InterPro" id="IPR050126">
    <property type="entry name" value="Ap4A_hydrolase"/>
</dbReference>
<dbReference type="Pfam" id="PF00149">
    <property type="entry name" value="Metallophos"/>
    <property type="match status" value="1"/>
</dbReference>
<dbReference type="InterPro" id="IPR004843">
    <property type="entry name" value="Calcineurin-like_PHP"/>
</dbReference>